<dbReference type="RefSeq" id="WP_258936895.1">
    <property type="nucleotide sequence ID" value="NZ_JANBBF010000010.1"/>
</dbReference>
<name>A0ABW6G017_9PSEU</name>
<evidence type="ECO:0000313" key="2">
    <source>
        <dbReference type="Proteomes" id="UP001598673"/>
    </source>
</evidence>
<comment type="caution">
    <text evidence="1">The sequence shown here is derived from an EMBL/GenBank/DDBJ whole genome shotgun (WGS) entry which is preliminary data.</text>
</comment>
<dbReference type="PANTHER" id="PTHR37816:SF3">
    <property type="entry name" value="MODULATES DNA TOPOLOGY"/>
    <property type="match status" value="1"/>
</dbReference>
<organism evidence="1 2">
    <name type="scientific">Prauserella salsuginis</name>
    <dbReference type="NCBI Taxonomy" id="387889"/>
    <lineage>
        <taxon>Bacteria</taxon>
        <taxon>Bacillati</taxon>
        <taxon>Actinomycetota</taxon>
        <taxon>Actinomycetes</taxon>
        <taxon>Pseudonocardiales</taxon>
        <taxon>Pseudonocardiaceae</taxon>
        <taxon>Prauserella</taxon>
        <taxon>Prauserella salsuginis group</taxon>
    </lineage>
</organism>
<accession>A0ABW6G017</accession>
<protein>
    <submittedName>
        <fullName evidence="1">DNA topology modulation protein FlaR</fullName>
    </submittedName>
</protein>
<dbReference type="SUPFAM" id="SSF52540">
    <property type="entry name" value="P-loop containing nucleoside triphosphate hydrolases"/>
    <property type="match status" value="1"/>
</dbReference>
<proteinExistence type="predicted"/>
<dbReference type="EMBL" id="JBHXCV010000002">
    <property type="protein sequence ID" value="MFD6792546.1"/>
    <property type="molecule type" value="Genomic_DNA"/>
</dbReference>
<dbReference type="InterPro" id="IPR052922">
    <property type="entry name" value="Cytidylate_Kinase-2"/>
</dbReference>
<reference evidence="1 2" key="1">
    <citation type="submission" date="2024-09" db="EMBL/GenBank/DDBJ databases">
        <title>The Natural Products Discovery Center: Release of the First 8490 Sequenced Strains for Exploring Actinobacteria Biosynthetic Diversity.</title>
        <authorList>
            <person name="Kalkreuter E."/>
            <person name="Kautsar S.A."/>
            <person name="Yang D."/>
            <person name="Bader C.D."/>
            <person name="Teijaro C.N."/>
            <person name="Fluegel L."/>
            <person name="Davis C.M."/>
            <person name="Simpson J.R."/>
            <person name="Lauterbach L."/>
            <person name="Steele A.D."/>
            <person name="Gui C."/>
            <person name="Meng S."/>
            <person name="Li G."/>
            <person name="Viehrig K."/>
            <person name="Ye F."/>
            <person name="Su P."/>
            <person name="Kiefer A.F."/>
            <person name="Nichols A."/>
            <person name="Cepeda A.J."/>
            <person name="Yan W."/>
            <person name="Fan B."/>
            <person name="Jiang Y."/>
            <person name="Adhikari A."/>
            <person name="Zheng C.-J."/>
            <person name="Schuster L."/>
            <person name="Cowan T.M."/>
            <person name="Smanski M.J."/>
            <person name="Chevrette M.G."/>
            <person name="De Carvalho L.P.S."/>
            <person name="Shen B."/>
        </authorList>
    </citation>
    <scope>NUCLEOTIDE SEQUENCE [LARGE SCALE GENOMIC DNA]</scope>
    <source>
        <strain evidence="1 2">NPDC060353</strain>
    </source>
</reference>
<dbReference type="PANTHER" id="PTHR37816">
    <property type="entry name" value="YALI0E33011P"/>
    <property type="match status" value="1"/>
</dbReference>
<dbReference type="Proteomes" id="UP001598673">
    <property type="component" value="Unassembled WGS sequence"/>
</dbReference>
<keyword evidence="2" id="KW-1185">Reference proteome</keyword>
<sequence>MVEKVAICGCGGSGKSALARELGRRLDLPVTHLDMVYYDDEWNSLGQDEFAAIQRQLVTQGQWVLDGNYASTMPVRLAAADVVIFLDLHPLVCLWGILQRRWQHRGSDDLSRHLRGDLNWGFVKYILGYRKTMRSKVRALLDEHATGTVVTLTSRRAARRYVSTLSTERRRS</sequence>
<gene>
    <name evidence="1" type="ORF">ACFWGY_04360</name>
</gene>
<dbReference type="Gene3D" id="3.40.50.300">
    <property type="entry name" value="P-loop containing nucleotide triphosphate hydrolases"/>
    <property type="match status" value="1"/>
</dbReference>
<evidence type="ECO:0000313" key="1">
    <source>
        <dbReference type="EMBL" id="MFD6792546.1"/>
    </source>
</evidence>
<dbReference type="InterPro" id="IPR027417">
    <property type="entry name" value="P-loop_NTPase"/>
</dbReference>